<proteinExistence type="inferred from homology"/>
<dbReference type="AlphaFoldDB" id="A0A5D3KLY0"/>
<dbReference type="OrthoDB" id="9807968at2"/>
<dbReference type="Pfam" id="PF01774">
    <property type="entry name" value="UreD"/>
    <property type="match status" value="1"/>
</dbReference>
<comment type="subunit">
    <text evidence="3">UreD, UreF and UreG form a complex that acts as a GTP-hydrolysis-dependent molecular chaperone, activating the urease apoprotein by helping to assemble the nickel containing metallocenter of UreC. The UreE protein probably delivers the nickel.</text>
</comment>
<keyword evidence="3" id="KW-0963">Cytoplasm</keyword>
<accession>A0A5D3KLY0</accession>
<dbReference type="GO" id="GO:0016151">
    <property type="term" value="F:nickel cation binding"/>
    <property type="evidence" value="ECO:0007669"/>
    <property type="project" value="UniProtKB-UniRule"/>
</dbReference>
<dbReference type="InterPro" id="IPR002669">
    <property type="entry name" value="UreD"/>
</dbReference>
<dbReference type="PANTHER" id="PTHR33643">
    <property type="entry name" value="UREASE ACCESSORY PROTEIN D"/>
    <property type="match status" value="1"/>
</dbReference>
<dbReference type="PANTHER" id="PTHR33643:SF1">
    <property type="entry name" value="UREASE ACCESSORY PROTEIN D"/>
    <property type="match status" value="1"/>
</dbReference>
<keyword evidence="5" id="KW-1185">Reference proteome</keyword>
<comment type="similarity">
    <text evidence="1 3">Belongs to the UreD family.</text>
</comment>
<keyword evidence="3" id="KW-0996">Nickel insertion</keyword>
<sequence>MRVVAAGERALLDLSFVRRGGRTVIDRRLFAWPFVLTRSFHVDRDRPDRLTVIVQTGSGAVHGEDNLAQRLTLGPGTAVCLASQGATSVHRAEPATRARESVRLHVENGASLEYLPEPRILFPDAALSQTIELDCAIDAYALIFDAFTMHDPIGIGRHFRELESTFCLRRSCSEPLLIERTRLYRPERSIFRGYGAFGSAFMVLPPGHDLAEIQKKLATALEGIRGLYGAASASPAQAGLGIRLAALELRCIRQAFEGIKAIYRETLPRPLTNFS</sequence>
<comment type="subcellular location">
    <subcellularLocation>
        <location evidence="3">Cytoplasm</location>
    </subcellularLocation>
</comment>
<evidence type="ECO:0000313" key="4">
    <source>
        <dbReference type="EMBL" id="TYL98683.1"/>
    </source>
</evidence>
<dbReference type="HAMAP" id="MF_01384">
    <property type="entry name" value="UreD"/>
    <property type="match status" value="1"/>
</dbReference>
<comment type="function">
    <text evidence="3">Required for maturation of urease via the functional incorporation of the urease nickel metallocenter.</text>
</comment>
<comment type="caution">
    <text evidence="4">The sequence shown here is derived from an EMBL/GenBank/DDBJ whole genome shotgun (WGS) entry which is preliminary data.</text>
</comment>
<evidence type="ECO:0000256" key="2">
    <source>
        <dbReference type="ARBA" id="ARBA00023186"/>
    </source>
</evidence>
<evidence type="ECO:0000256" key="1">
    <source>
        <dbReference type="ARBA" id="ARBA00007177"/>
    </source>
</evidence>
<evidence type="ECO:0000313" key="5">
    <source>
        <dbReference type="Proteomes" id="UP000324758"/>
    </source>
</evidence>
<protein>
    <recommendedName>
        <fullName evidence="3">Urease accessory protein UreD</fullName>
    </recommendedName>
</protein>
<name>A0A5D3KLY0_9BRAD</name>
<organism evidence="4 5">
    <name type="scientific">Bradyrhizobium rifense</name>
    <dbReference type="NCBI Taxonomy" id="515499"/>
    <lineage>
        <taxon>Bacteria</taxon>
        <taxon>Pseudomonadati</taxon>
        <taxon>Pseudomonadota</taxon>
        <taxon>Alphaproteobacteria</taxon>
        <taxon>Hyphomicrobiales</taxon>
        <taxon>Nitrobacteraceae</taxon>
        <taxon>Bradyrhizobium</taxon>
    </lineage>
</organism>
<dbReference type="Proteomes" id="UP000324758">
    <property type="component" value="Unassembled WGS sequence"/>
</dbReference>
<evidence type="ECO:0000256" key="3">
    <source>
        <dbReference type="HAMAP-Rule" id="MF_01384"/>
    </source>
</evidence>
<dbReference type="EMBL" id="VSSS01000011">
    <property type="protein sequence ID" value="TYL98683.1"/>
    <property type="molecule type" value="Genomic_DNA"/>
</dbReference>
<keyword evidence="2 3" id="KW-0143">Chaperone</keyword>
<reference evidence="4 5" key="1">
    <citation type="submission" date="2019-08" db="EMBL/GenBank/DDBJ databases">
        <title>Bradyrhizobium hipponensis sp. nov., a rhizobium isolated from a Lupinus angustifolius root nodule in Tunisia.</title>
        <authorList>
            <person name="Off K."/>
            <person name="Rejili M."/>
            <person name="Mars M."/>
            <person name="Brachmann A."/>
            <person name="Marin M."/>
        </authorList>
    </citation>
    <scope>NUCLEOTIDE SEQUENCE [LARGE SCALE GENOMIC DNA]</scope>
    <source>
        <strain evidence="4 5">CTAW71</strain>
    </source>
</reference>
<gene>
    <name evidence="3" type="primary">ureD</name>
    <name evidence="4" type="ORF">FXB40_05390</name>
</gene>
<dbReference type="GO" id="GO:0005737">
    <property type="term" value="C:cytoplasm"/>
    <property type="evidence" value="ECO:0007669"/>
    <property type="project" value="UniProtKB-SubCell"/>
</dbReference>